<evidence type="ECO:0000259" key="2">
    <source>
        <dbReference type="Pfam" id="PF05548"/>
    </source>
</evidence>
<evidence type="ECO:0000313" key="4">
    <source>
        <dbReference type="Proteomes" id="UP001054857"/>
    </source>
</evidence>
<organism evidence="3 4">
    <name type="scientific">Astrephomene gubernaculifera</name>
    <dbReference type="NCBI Taxonomy" id="47775"/>
    <lineage>
        <taxon>Eukaryota</taxon>
        <taxon>Viridiplantae</taxon>
        <taxon>Chlorophyta</taxon>
        <taxon>core chlorophytes</taxon>
        <taxon>Chlorophyceae</taxon>
        <taxon>CS clade</taxon>
        <taxon>Chlamydomonadales</taxon>
        <taxon>Astrephomenaceae</taxon>
        <taxon>Astrephomene</taxon>
    </lineage>
</organism>
<name>A0AAD3HSB8_9CHLO</name>
<dbReference type="Proteomes" id="UP001054857">
    <property type="component" value="Unassembled WGS sequence"/>
</dbReference>
<accession>A0AAD3HSB8</accession>
<protein>
    <recommendedName>
        <fullName evidence="2">Peptidase M11 gametolysin domain-containing protein</fullName>
    </recommendedName>
</protein>
<keyword evidence="4" id="KW-1185">Reference proteome</keyword>
<dbReference type="EMBL" id="BMAR01000049">
    <property type="protein sequence ID" value="GFR51348.1"/>
    <property type="molecule type" value="Genomic_DNA"/>
</dbReference>
<evidence type="ECO:0000256" key="1">
    <source>
        <dbReference type="SAM" id="MobiDB-lite"/>
    </source>
</evidence>
<feature type="domain" description="Peptidase M11 gametolysin" evidence="2">
    <location>
        <begin position="2"/>
        <end position="90"/>
    </location>
</feature>
<feature type="region of interest" description="Disordered" evidence="1">
    <location>
        <begin position="1"/>
        <end position="29"/>
    </location>
</feature>
<dbReference type="InterPro" id="IPR008752">
    <property type="entry name" value="Peptidase_M11"/>
</dbReference>
<reference evidence="3 4" key="1">
    <citation type="journal article" date="2021" name="Sci. Rep.">
        <title>Genome sequencing of the multicellular alga Astrephomene provides insights into convergent evolution of germ-soma differentiation.</title>
        <authorList>
            <person name="Yamashita S."/>
            <person name="Yamamoto K."/>
            <person name="Matsuzaki R."/>
            <person name="Suzuki S."/>
            <person name="Yamaguchi H."/>
            <person name="Hirooka S."/>
            <person name="Minakuchi Y."/>
            <person name="Miyagishima S."/>
            <person name="Kawachi M."/>
            <person name="Toyoda A."/>
            <person name="Nozaki H."/>
        </authorList>
    </citation>
    <scope>NUCLEOTIDE SEQUENCE [LARGE SCALE GENOMIC DNA]</scope>
    <source>
        <strain evidence="3 4">NIES-4017</strain>
    </source>
</reference>
<proteinExistence type="predicted"/>
<feature type="non-terminal residue" evidence="3">
    <location>
        <position position="101"/>
    </location>
</feature>
<comment type="caution">
    <text evidence="3">The sequence shown here is derived from an EMBL/GenBank/DDBJ whole genome shotgun (WGS) entry which is preliminary data.</text>
</comment>
<dbReference type="Pfam" id="PF05548">
    <property type="entry name" value="Peptidase_M11"/>
    <property type="match status" value="1"/>
</dbReference>
<sequence length="101" mass="10625">MGLNHAAKGLDEYGDSSDPMGTFDKAGSRPLCHNAPYLYRLGWSRPINEVPGVGNGEYGNLTAENFTSTTNHLQLTIPAAGTADDSMVVIDLGSLNKEAGA</sequence>
<dbReference type="AlphaFoldDB" id="A0AAD3HSB8"/>
<evidence type="ECO:0000313" key="3">
    <source>
        <dbReference type="EMBL" id="GFR51348.1"/>
    </source>
</evidence>
<gene>
    <name evidence="3" type="ORF">Agub_g13771</name>
</gene>